<keyword evidence="3" id="KW-0479">Metal-binding</keyword>
<dbReference type="AlphaFoldDB" id="A0AAD8MY64"/>
<evidence type="ECO:0000256" key="6">
    <source>
        <dbReference type="ARBA" id="ARBA00023242"/>
    </source>
</evidence>
<sequence length="424" mass="48106">MDTDRKIANAVGGKTARACDSCVRKRARWYCAADDAFLCQGCDSMVHSANQLAGRHERVRLGTASSKPFPETKTLETDHAPAWQCGFTRKARTPRHPKRLQKDKQRSRSASPLVPEMGNDHEYMFEETEAQLLYRVPVFDPFTAEFCNTSNESENMMTDYGDDNFFPDKESHEVCEDLNNLPVLLPSDMELADFAVDVETLLGTGFSEESCGIEGLGFIECKEESEFGDCYQQNKVKVEDEEVQAAIIACQFDPELDMSKETLDWNFGYESPVTGEDELEEMKAVAAPETVQMINEEGKEIYQQKKLLLRLNYDGVIVAWDNHGCPWTSGIRPEINPNDCWLDFMTTSSLEAQHTFGGAVEGVMGGSDGGREARVSRYREKRRTRLFSKKIRYEVRKLNAEKRPRIKGRFVKRISFAGEPTYHS</sequence>
<evidence type="ECO:0000256" key="9">
    <source>
        <dbReference type="SAM" id="MobiDB-lite"/>
    </source>
</evidence>
<evidence type="ECO:0000256" key="2">
    <source>
        <dbReference type="ARBA" id="ARBA00010024"/>
    </source>
</evidence>
<dbReference type="Pfam" id="PF00643">
    <property type="entry name" value="zf-B_box"/>
    <property type="match status" value="1"/>
</dbReference>
<keyword evidence="4 7" id="KW-0863">Zinc-finger</keyword>
<evidence type="ECO:0000256" key="7">
    <source>
        <dbReference type="PROSITE-ProRule" id="PRU00024"/>
    </source>
</evidence>
<comment type="similarity">
    <text evidence="2">Belongs to the CONSTANS family.</text>
</comment>
<dbReference type="PANTHER" id="PTHR31874">
    <property type="entry name" value="CCT MOTIF FAMILY PROTEIN, EXPRESSED"/>
    <property type="match status" value="1"/>
</dbReference>
<dbReference type="InterPro" id="IPR010402">
    <property type="entry name" value="CCT_domain"/>
</dbReference>
<dbReference type="GO" id="GO:0008270">
    <property type="term" value="F:zinc ion binding"/>
    <property type="evidence" value="ECO:0007669"/>
    <property type="project" value="UniProtKB-KW"/>
</dbReference>
<proteinExistence type="inferred from homology"/>
<feature type="region of interest" description="Disordered" evidence="9">
    <location>
        <begin position="86"/>
        <end position="119"/>
    </location>
</feature>
<feature type="domain" description="B box-type" evidence="10">
    <location>
        <begin position="14"/>
        <end position="61"/>
    </location>
</feature>
<reference evidence="12" key="1">
    <citation type="submission" date="2023-02" db="EMBL/GenBank/DDBJ databases">
        <title>Genome of toxic invasive species Heracleum sosnowskyi carries increased number of genes despite the absence of recent whole-genome duplications.</title>
        <authorList>
            <person name="Schelkunov M."/>
            <person name="Shtratnikova V."/>
            <person name="Makarenko M."/>
            <person name="Klepikova A."/>
            <person name="Omelchenko D."/>
            <person name="Novikova G."/>
            <person name="Obukhova E."/>
            <person name="Bogdanov V."/>
            <person name="Penin A."/>
            <person name="Logacheva M."/>
        </authorList>
    </citation>
    <scope>NUCLEOTIDE SEQUENCE</scope>
    <source>
        <strain evidence="12">Hsosn_3</strain>
        <tissue evidence="12">Leaf</tissue>
    </source>
</reference>
<dbReference type="PANTHER" id="PTHR31874:SF55">
    <property type="entry name" value="ZINC FINGER PROTEIN CONSTANS-LIKE 7"/>
    <property type="match status" value="1"/>
</dbReference>
<dbReference type="Pfam" id="PF06203">
    <property type="entry name" value="CCT"/>
    <property type="match status" value="1"/>
</dbReference>
<organism evidence="12 13">
    <name type="scientific">Heracleum sosnowskyi</name>
    <dbReference type="NCBI Taxonomy" id="360622"/>
    <lineage>
        <taxon>Eukaryota</taxon>
        <taxon>Viridiplantae</taxon>
        <taxon>Streptophyta</taxon>
        <taxon>Embryophyta</taxon>
        <taxon>Tracheophyta</taxon>
        <taxon>Spermatophyta</taxon>
        <taxon>Magnoliopsida</taxon>
        <taxon>eudicotyledons</taxon>
        <taxon>Gunneridae</taxon>
        <taxon>Pentapetalae</taxon>
        <taxon>asterids</taxon>
        <taxon>campanulids</taxon>
        <taxon>Apiales</taxon>
        <taxon>Apiaceae</taxon>
        <taxon>Apioideae</taxon>
        <taxon>apioid superclade</taxon>
        <taxon>Tordylieae</taxon>
        <taxon>Tordyliinae</taxon>
        <taxon>Heracleum</taxon>
    </lineage>
</organism>
<dbReference type="GO" id="GO:0005634">
    <property type="term" value="C:nucleus"/>
    <property type="evidence" value="ECO:0007669"/>
    <property type="project" value="UniProtKB-SubCell"/>
</dbReference>
<gene>
    <name evidence="12" type="ORF">POM88_016141</name>
</gene>
<evidence type="ECO:0000256" key="4">
    <source>
        <dbReference type="ARBA" id="ARBA00022771"/>
    </source>
</evidence>
<dbReference type="InterPro" id="IPR049808">
    <property type="entry name" value="CONSTANS-like_Bbox1"/>
</dbReference>
<dbReference type="CDD" id="cd19821">
    <property type="entry name" value="Bbox1_BBX-like"/>
    <property type="match status" value="1"/>
</dbReference>
<dbReference type="PROSITE" id="PS50119">
    <property type="entry name" value="ZF_BBOX"/>
    <property type="match status" value="1"/>
</dbReference>
<evidence type="ECO:0000256" key="8">
    <source>
        <dbReference type="PROSITE-ProRule" id="PRU00357"/>
    </source>
</evidence>
<comment type="caution">
    <text evidence="12">The sequence shown here is derived from an EMBL/GenBank/DDBJ whole genome shotgun (WGS) entry which is preliminary data.</text>
</comment>
<keyword evidence="5" id="KW-0862">Zinc</keyword>
<evidence type="ECO:0000313" key="13">
    <source>
        <dbReference type="Proteomes" id="UP001237642"/>
    </source>
</evidence>
<reference evidence="12" key="2">
    <citation type="submission" date="2023-05" db="EMBL/GenBank/DDBJ databases">
        <authorList>
            <person name="Schelkunov M.I."/>
        </authorList>
    </citation>
    <scope>NUCLEOTIDE SEQUENCE</scope>
    <source>
        <strain evidence="12">Hsosn_3</strain>
        <tissue evidence="12">Leaf</tissue>
    </source>
</reference>
<evidence type="ECO:0000256" key="3">
    <source>
        <dbReference type="ARBA" id="ARBA00022723"/>
    </source>
</evidence>
<accession>A0AAD8MY64</accession>
<feature type="compositionally biased region" description="Basic residues" evidence="9">
    <location>
        <begin position="89"/>
        <end position="99"/>
    </location>
</feature>
<feature type="domain" description="CCT" evidence="11">
    <location>
        <begin position="371"/>
        <end position="413"/>
    </location>
</feature>
<name>A0AAD8MY64_9APIA</name>
<dbReference type="InterPro" id="IPR052453">
    <property type="entry name" value="CONSTANS-like_ZF"/>
</dbReference>
<keyword evidence="6 8" id="KW-0539">Nucleus</keyword>
<evidence type="ECO:0000259" key="11">
    <source>
        <dbReference type="PROSITE" id="PS51017"/>
    </source>
</evidence>
<evidence type="ECO:0000313" key="12">
    <source>
        <dbReference type="EMBL" id="KAK1387963.1"/>
    </source>
</evidence>
<evidence type="ECO:0000259" key="10">
    <source>
        <dbReference type="PROSITE" id="PS50119"/>
    </source>
</evidence>
<dbReference type="Proteomes" id="UP001237642">
    <property type="component" value="Unassembled WGS sequence"/>
</dbReference>
<keyword evidence="13" id="KW-1185">Reference proteome</keyword>
<dbReference type="SMART" id="SM00336">
    <property type="entry name" value="BBOX"/>
    <property type="match status" value="1"/>
</dbReference>
<dbReference type="PROSITE" id="PS51017">
    <property type="entry name" value="CCT"/>
    <property type="match status" value="1"/>
</dbReference>
<comment type="subcellular location">
    <subcellularLocation>
        <location evidence="1 8">Nucleus</location>
    </subcellularLocation>
</comment>
<evidence type="ECO:0000256" key="5">
    <source>
        <dbReference type="ARBA" id="ARBA00022833"/>
    </source>
</evidence>
<dbReference type="EMBL" id="JAUIZM010000004">
    <property type="protein sequence ID" value="KAK1387963.1"/>
    <property type="molecule type" value="Genomic_DNA"/>
</dbReference>
<protein>
    <submittedName>
        <fullName evidence="12">Zinc finger protein CONSTANS-LIKE 16</fullName>
    </submittedName>
</protein>
<dbReference type="GO" id="GO:0006355">
    <property type="term" value="P:regulation of DNA-templated transcription"/>
    <property type="evidence" value="ECO:0007669"/>
    <property type="project" value="TreeGrafter"/>
</dbReference>
<dbReference type="InterPro" id="IPR000315">
    <property type="entry name" value="Znf_B-box"/>
</dbReference>
<evidence type="ECO:0000256" key="1">
    <source>
        <dbReference type="ARBA" id="ARBA00004123"/>
    </source>
</evidence>